<dbReference type="Proteomes" id="UP000532437">
    <property type="component" value="Unassembled WGS sequence"/>
</dbReference>
<dbReference type="AlphaFoldDB" id="A0A7K5Q8V1"/>
<dbReference type="InterPro" id="IPR036236">
    <property type="entry name" value="Znf_C2H2_sf"/>
</dbReference>
<evidence type="ECO:0000313" key="9">
    <source>
        <dbReference type="Proteomes" id="UP000532437"/>
    </source>
</evidence>
<evidence type="ECO:0000256" key="6">
    <source>
        <dbReference type="SAM" id="MobiDB-lite"/>
    </source>
</evidence>
<dbReference type="InterPro" id="IPR013087">
    <property type="entry name" value="Znf_C2H2_type"/>
</dbReference>
<dbReference type="GO" id="GO:0000981">
    <property type="term" value="F:DNA-binding transcription factor activity, RNA polymerase II-specific"/>
    <property type="evidence" value="ECO:0007669"/>
    <property type="project" value="TreeGrafter"/>
</dbReference>
<feature type="domain" description="C2H2-type" evidence="7">
    <location>
        <begin position="73"/>
        <end position="97"/>
    </location>
</feature>
<keyword evidence="1" id="KW-0479">Metal-binding</keyword>
<feature type="region of interest" description="Disordered" evidence="6">
    <location>
        <begin position="42"/>
        <end position="71"/>
    </location>
</feature>
<dbReference type="PROSITE" id="PS50157">
    <property type="entry name" value="ZINC_FINGER_C2H2_2"/>
    <property type="match status" value="2"/>
</dbReference>
<proteinExistence type="predicted"/>
<accession>A0A7K5Q8V1</accession>
<dbReference type="GO" id="GO:0000978">
    <property type="term" value="F:RNA polymerase II cis-regulatory region sequence-specific DNA binding"/>
    <property type="evidence" value="ECO:0007669"/>
    <property type="project" value="TreeGrafter"/>
</dbReference>
<dbReference type="PANTHER" id="PTHR23226">
    <property type="entry name" value="ZINC FINGER AND SCAN DOMAIN-CONTAINING"/>
    <property type="match status" value="1"/>
</dbReference>
<evidence type="ECO:0000256" key="4">
    <source>
        <dbReference type="ARBA" id="ARBA00022833"/>
    </source>
</evidence>
<evidence type="ECO:0000256" key="2">
    <source>
        <dbReference type="ARBA" id="ARBA00022737"/>
    </source>
</evidence>
<dbReference type="SMART" id="SM00355">
    <property type="entry name" value="ZnF_C2H2"/>
    <property type="match status" value="2"/>
</dbReference>
<name>A0A7K5Q8V1_9CORV</name>
<protein>
    <submittedName>
        <fullName evidence="8">ZN630 protein</fullName>
    </submittedName>
</protein>
<organism evidence="8 9">
    <name type="scientific">Erythrocercus mccallii</name>
    <dbReference type="NCBI Taxonomy" id="107208"/>
    <lineage>
        <taxon>Eukaryota</taxon>
        <taxon>Metazoa</taxon>
        <taxon>Chordata</taxon>
        <taxon>Craniata</taxon>
        <taxon>Vertebrata</taxon>
        <taxon>Euteleostomi</taxon>
        <taxon>Archelosauria</taxon>
        <taxon>Archosauria</taxon>
        <taxon>Dinosauria</taxon>
        <taxon>Saurischia</taxon>
        <taxon>Theropoda</taxon>
        <taxon>Coelurosauria</taxon>
        <taxon>Aves</taxon>
        <taxon>Neognathae</taxon>
        <taxon>Neoaves</taxon>
        <taxon>Telluraves</taxon>
        <taxon>Australaves</taxon>
        <taxon>Passeriformes</taxon>
        <taxon>Corvoidea</taxon>
        <taxon>Dicruridae</taxon>
        <taxon>Erythrocercus</taxon>
    </lineage>
</organism>
<evidence type="ECO:0000256" key="3">
    <source>
        <dbReference type="ARBA" id="ARBA00022771"/>
    </source>
</evidence>
<dbReference type="FunFam" id="3.30.160.60:FF:000739">
    <property type="entry name" value="Zgc:171418 protein"/>
    <property type="match status" value="2"/>
</dbReference>
<keyword evidence="2" id="KW-0677">Repeat</keyword>
<evidence type="ECO:0000256" key="5">
    <source>
        <dbReference type="PROSITE-ProRule" id="PRU00042"/>
    </source>
</evidence>
<dbReference type="PROSITE" id="PS00028">
    <property type="entry name" value="ZINC_FINGER_C2H2_1"/>
    <property type="match status" value="2"/>
</dbReference>
<feature type="non-terminal residue" evidence="8">
    <location>
        <position position="1"/>
    </location>
</feature>
<sequence length="97" mass="11410">EQLQDGEKPHKCLKCKKSFSWRSHLLCHWRIHTGERPYESWGSQEERLTMGQGGSRSSELGVPEQLQDGEKPHKCLKCKKSFSWRSHLLCHWRIHTG</sequence>
<evidence type="ECO:0000259" key="7">
    <source>
        <dbReference type="PROSITE" id="PS50157"/>
    </source>
</evidence>
<evidence type="ECO:0000256" key="1">
    <source>
        <dbReference type="ARBA" id="ARBA00022723"/>
    </source>
</evidence>
<dbReference type="GO" id="GO:0008270">
    <property type="term" value="F:zinc ion binding"/>
    <property type="evidence" value="ECO:0007669"/>
    <property type="project" value="UniProtKB-KW"/>
</dbReference>
<dbReference type="PANTHER" id="PTHR23226:SF377">
    <property type="entry name" value="ZINC FINGER AND SCAN DOMAIN-CONTAINING PROTEIN 20"/>
    <property type="match status" value="1"/>
</dbReference>
<dbReference type="Gene3D" id="3.30.160.60">
    <property type="entry name" value="Classic Zinc Finger"/>
    <property type="match status" value="2"/>
</dbReference>
<dbReference type="SUPFAM" id="SSF57667">
    <property type="entry name" value="beta-beta-alpha zinc fingers"/>
    <property type="match status" value="2"/>
</dbReference>
<comment type="caution">
    <text evidence="8">The sequence shown here is derived from an EMBL/GenBank/DDBJ whole genome shotgun (WGS) entry which is preliminary data.</text>
</comment>
<evidence type="ECO:0000313" key="8">
    <source>
        <dbReference type="EMBL" id="NWT63170.1"/>
    </source>
</evidence>
<keyword evidence="9" id="KW-1185">Reference proteome</keyword>
<feature type="domain" description="C2H2-type" evidence="7">
    <location>
        <begin position="10"/>
        <end position="37"/>
    </location>
</feature>
<keyword evidence="4" id="KW-0862">Zinc</keyword>
<dbReference type="EMBL" id="VZRG01006872">
    <property type="protein sequence ID" value="NWT63170.1"/>
    <property type="molecule type" value="Genomic_DNA"/>
</dbReference>
<gene>
    <name evidence="8" type="primary">Znf630</name>
    <name evidence="8" type="ORF">ERYMCC_R16015</name>
</gene>
<reference evidence="8 9" key="1">
    <citation type="submission" date="2019-09" db="EMBL/GenBank/DDBJ databases">
        <title>Bird 10,000 Genomes (B10K) Project - Family phase.</title>
        <authorList>
            <person name="Zhang G."/>
        </authorList>
    </citation>
    <scope>NUCLEOTIDE SEQUENCE [LARGE SCALE GENOMIC DNA]</scope>
    <source>
        <strain evidence="8">B10K-DU-002-60</strain>
        <tissue evidence="8">Muscle</tissue>
    </source>
</reference>
<keyword evidence="3 5" id="KW-0863">Zinc-finger</keyword>
<feature type="non-terminal residue" evidence="8">
    <location>
        <position position="97"/>
    </location>
</feature>